<feature type="domain" description="Peptidase C39" evidence="1">
    <location>
        <begin position="8"/>
        <end position="63"/>
    </location>
</feature>
<dbReference type="EMBL" id="FMMM01000003">
    <property type="protein sequence ID" value="SCQ17605.1"/>
    <property type="molecule type" value="Genomic_DNA"/>
</dbReference>
<reference evidence="2 3" key="1">
    <citation type="submission" date="2016-09" db="EMBL/GenBank/DDBJ databases">
        <authorList>
            <person name="Capua I."/>
            <person name="De Benedictis P."/>
            <person name="Joannis T."/>
            <person name="Lombin L.H."/>
            <person name="Cattoli G."/>
        </authorList>
    </citation>
    <scope>NUCLEOTIDE SEQUENCE [LARGE SCALE GENOMIC DNA]</scope>
    <source>
        <strain evidence="2 3">UB20</strain>
    </source>
</reference>
<dbReference type="AlphaFoldDB" id="A0A1D3UBU2"/>
<keyword evidence="2" id="KW-0067">ATP-binding</keyword>
<evidence type="ECO:0000313" key="3">
    <source>
        <dbReference type="Proteomes" id="UP000182057"/>
    </source>
</evidence>
<dbReference type="Gene3D" id="3.90.70.10">
    <property type="entry name" value="Cysteine proteinases"/>
    <property type="match status" value="1"/>
</dbReference>
<dbReference type="Pfam" id="PF03412">
    <property type="entry name" value="Peptidase_C39"/>
    <property type="match status" value="1"/>
</dbReference>
<protein>
    <submittedName>
        <fullName evidence="2">Lactococcin-G-processing and transport ATP-binding protein LagD</fullName>
        <ecNumber evidence="2">3.4.22.-</ecNumber>
    </submittedName>
</protein>
<dbReference type="GO" id="GO:0016020">
    <property type="term" value="C:membrane"/>
    <property type="evidence" value="ECO:0007669"/>
    <property type="project" value="InterPro"/>
</dbReference>
<dbReference type="GO" id="GO:0006508">
    <property type="term" value="P:proteolysis"/>
    <property type="evidence" value="ECO:0007669"/>
    <property type="project" value="InterPro"/>
</dbReference>
<proteinExistence type="predicted"/>
<gene>
    <name evidence="2" type="primary">lagD_1</name>
    <name evidence="2" type="ORF">TFUB20_00064</name>
</gene>
<dbReference type="EC" id="3.4.22.-" evidence="2"/>
<organism evidence="2 3">
    <name type="scientific">Tannerella forsythia</name>
    <name type="common">Bacteroides forsythus</name>
    <dbReference type="NCBI Taxonomy" id="28112"/>
    <lineage>
        <taxon>Bacteria</taxon>
        <taxon>Pseudomonadati</taxon>
        <taxon>Bacteroidota</taxon>
        <taxon>Bacteroidia</taxon>
        <taxon>Bacteroidales</taxon>
        <taxon>Tannerellaceae</taxon>
        <taxon>Tannerella</taxon>
    </lineage>
</organism>
<name>A0A1D3UBU2_TANFO</name>
<evidence type="ECO:0000313" key="2">
    <source>
        <dbReference type="EMBL" id="SCQ17605.1"/>
    </source>
</evidence>
<keyword evidence="2" id="KW-0547">Nucleotide-binding</keyword>
<dbReference type="InterPro" id="IPR005074">
    <property type="entry name" value="Peptidase_C39"/>
</dbReference>
<keyword evidence="2" id="KW-0378">Hydrolase</keyword>
<dbReference type="Proteomes" id="UP000182057">
    <property type="component" value="Unassembled WGS sequence"/>
</dbReference>
<dbReference type="GO" id="GO:0005524">
    <property type="term" value="F:ATP binding"/>
    <property type="evidence" value="ECO:0007669"/>
    <property type="project" value="UniProtKB-KW"/>
</dbReference>
<sequence>MSSFHQFIQLDSIDCGPTCLRMIAKHYGKHYSLETLRQHSFITREGVSMLGISDAAEYIGFRTSI</sequence>
<evidence type="ECO:0000259" key="1">
    <source>
        <dbReference type="Pfam" id="PF03412"/>
    </source>
</evidence>
<dbReference type="GO" id="GO:0008233">
    <property type="term" value="F:peptidase activity"/>
    <property type="evidence" value="ECO:0007669"/>
    <property type="project" value="InterPro"/>
</dbReference>
<accession>A0A1D3UBU2</accession>